<keyword evidence="3" id="KW-0472">Membrane</keyword>
<evidence type="ECO:0000313" key="4">
    <source>
        <dbReference type="EMBL" id="MDQ0223977.1"/>
    </source>
</evidence>
<sequence length="283" mass="32275">MDINEAYKILGVSETASDEEVEKQYMVWVRRNRALLTEQTSNNDLNMDEITTAYNTIKTFRQYGSVTPVEEQSFKKKVGHFFYYYKLHIVGVLVLLAVLGSIIFTIVENYQEKKALENLPPENVRVLLLGEYFNISNETTPVADNILAQFPDWERVTVNLNYSPLTVNDSMDVASQQKSVVTLVEDNSDIFLMDYANYERLVAADVFQPIDQVDPSIKEAVDSSKLIFSSTEEDKTEQLYGIIIEDMSIFKGFDMKETQIVAAIKKGAENKENAIELMKKLAK</sequence>
<evidence type="ECO:0000256" key="2">
    <source>
        <dbReference type="ARBA" id="ARBA00023016"/>
    </source>
</evidence>
<dbReference type="Gene3D" id="1.10.287.110">
    <property type="entry name" value="DnaJ domain"/>
    <property type="match status" value="1"/>
</dbReference>
<keyword evidence="1" id="KW-0235">DNA replication</keyword>
<evidence type="ECO:0000256" key="3">
    <source>
        <dbReference type="SAM" id="Phobius"/>
    </source>
</evidence>
<evidence type="ECO:0000313" key="5">
    <source>
        <dbReference type="Proteomes" id="UP001232245"/>
    </source>
</evidence>
<keyword evidence="3" id="KW-0812">Transmembrane</keyword>
<accession>A0ABT9YVF5</accession>
<evidence type="ECO:0008006" key="6">
    <source>
        <dbReference type="Google" id="ProtNLM"/>
    </source>
</evidence>
<dbReference type="Gene3D" id="3.40.190.10">
    <property type="entry name" value="Periplasmic binding protein-like II"/>
    <property type="match status" value="1"/>
</dbReference>
<keyword evidence="3" id="KW-1133">Transmembrane helix</keyword>
<organism evidence="4 5">
    <name type="scientific">Metabacillus niabensis</name>
    <dbReference type="NCBI Taxonomy" id="324854"/>
    <lineage>
        <taxon>Bacteria</taxon>
        <taxon>Bacillati</taxon>
        <taxon>Bacillota</taxon>
        <taxon>Bacilli</taxon>
        <taxon>Bacillales</taxon>
        <taxon>Bacillaceae</taxon>
        <taxon>Metabacillus</taxon>
    </lineage>
</organism>
<dbReference type="Proteomes" id="UP001232245">
    <property type="component" value="Unassembled WGS sequence"/>
</dbReference>
<reference evidence="4 5" key="1">
    <citation type="submission" date="2023-07" db="EMBL/GenBank/DDBJ databases">
        <title>Genomic Encyclopedia of Type Strains, Phase IV (KMG-IV): sequencing the most valuable type-strain genomes for metagenomic binning, comparative biology and taxonomic classification.</title>
        <authorList>
            <person name="Goeker M."/>
        </authorList>
    </citation>
    <scope>NUCLEOTIDE SEQUENCE [LARGE SCALE GENOMIC DNA]</scope>
    <source>
        <strain evidence="4 5">DSM 17723</strain>
    </source>
</reference>
<keyword evidence="2" id="KW-0346">Stress response</keyword>
<proteinExistence type="predicted"/>
<evidence type="ECO:0000256" key="1">
    <source>
        <dbReference type="ARBA" id="ARBA00022705"/>
    </source>
</evidence>
<dbReference type="SUPFAM" id="SSF46565">
    <property type="entry name" value="Chaperone J-domain"/>
    <property type="match status" value="1"/>
</dbReference>
<comment type="caution">
    <text evidence="4">The sequence shown here is derived from an EMBL/GenBank/DDBJ whole genome shotgun (WGS) entry which is preliminary data.</text>
</comment>
<dbReference type="EMBL" id="JAUSTZ010000001">
    <property type="protein sequence ID" value="MDQ0223977.1"/>
    <property type="molecule type" value="Genomic_DNA"/>
</dbReference>
<feature type="transmembrane region" description="Helical" evidence="3">
    <location>
        <begin position="83"/>
        <end position="107"/>
    </location>
</feature>
<dbReference type="RefSeq" id="WP_174880981.1">
    <property type="nucleotide sequence ID" value="NZ_CADEPK010000298.1"/>
</dbReference>
<keyword evidence="5" id="KW-1185">Reference proteome</keyword>
<gene>
    <name evidence="4" type="ORF">J2S02_000299</name>
</gene>
<dbReference type="InterPro" id="IPR036869">
    <property type="entry name" value="J_dom_sf"/>
</dbReference>
<protein>
    <recommendedName>
        <fullName evidence="6">J domain-containing protein</fullName>
    </recommendedName>
</protein>
<name>A0ABT9YVF5_9BACI</name>